<keyword evidence="3" id="KW-1185">Reference proteome</keyword>
<dbReference type="OrthoDB" id="5095673at2759"/>
<protein>
    <submittedName>
        <fullName evidence="2">Uncharacterized protein</fullName>
    </submittedName>
</protein>
<sequence length="67" mass="7156">MPSNSTPTYTVTAADTTQTHIEGSMLAPFIYDTSSLQDRLIMGSAKEDSLTPRNGAGYSGQQKSSKL</sequence>
<evidence type="ECO:0000313" key="2">
    <source>
        <dbReference type="EMBL" id="KAH7241632.1"/>
    </source>
</evidence>
<comment type="caution">
    <text evidence="2">The sequence shown here is derived from an EMBL/GenBank/DDBJ whole genome shotgun (WGS) entry which is preliminary data.</text>
</comment>
<dbReference type="EMBL" id="JAGPXF010000005">
    <property type="protein sequence ID" value="KAH7241632.1"/>
    <property type="molecule type" value="Genomic_DNA"/>
</dbReference>
<proteinExistence type="predicted"/>
<feature type="region of interest" description="Disordered" evidence="1">
    <location>
        <begin position="43"/>
        <end position="67"/>
    </location>
</feature>
<name>A0A8K0RTL4_9HYPO</name>
<gene>
    <name evidence="2" type="ORF">BKA59DRAFT_513148</name>
</gene>
<organism evidence="2 3">
    <name type="scientific">Fusarium tricinctum</name>
    <dbReference type="NCBI Taxonomy" id="61284"/>
    <lineage>
        <taxon>Eukaryota</taxon>
        <taxon>Fungi</taxon>
        <taxon>Dikarya</taxon>
        <taxon>Ascomycota</taxon>
        <taxon>Pezizomycotina</taxon>
        <taxon>Sordariomycetes</taxon>
        <taxon>Hypocreomycetidae</taxon>
        <taxon>Hypocreales</taxon>
        <taxon>Nectriaceae</taxon>
        <taxon>Fusarium</taxon>
        <taxon>Fusarium tricinctum species complex</taxon>
    </lineage>
</organism>
<accession>A0A8K0RTL4</accession>
<dbReference type="Proteomes" id="UP000813427">
    <property type="component" value="Unassembled WGS sequence"/>
</dbReference>
<dbReference type="AlphaFoldDB" id="A0A8K0RTL4"/>
<reference evidence="2" key="1">
    <citation type="journal article" date="2021" name="Nat. Commun.">
        <title>Genetic determinants of endophytism in the Arabidopsis root mycobiome.</title>
        <authorList>
            <person name="Mesny F."/>
            <person name="Miyauchi S."/>
            <person name="Thiergart T."/>
            <person name="Pickel B."/>
            <person name="Atanasova L."/>
            <person name="Karlsson M."/>
            <person name="Huettel B."/>
            <person name="Barry K.W."/>
            <person name="Haridas S."/>
            <person name="Chen C."/>
            <person name="Bauer D."/>
            <person name="Andreopoulos W."/>
            <person name="Pangilinan J."/>
            <person name="LaButti K."/>
            <person name="Riley R."/>
            <person name="Lipzen A."/>
            <person name="Clum A."/>
            <person name="Drula E."/>
            <person name="Henrissat B."/>
            <person name="Kohler A."/>
            <person name="Grigoriev I.V."/>
            <person name="Martin F.M."/>
            <person name="Hacquard S."/>
        </authorList>
    </citation>
    <scope>NUCLEOTIDE SEQUENCE</scope>
    <source>
        <strain evidence="2">MPI-SDFR-AT-0068</strain>
    </source>
</reference>
<evidence type="ECO:0000313" key="3">
    <source>
        <dbReference type="Proteomes" id="UP000813427"/>
    </source>
</evidence>
<evidence type="ECO:0000256" key="1">
    <source>
        <dbReference type="SAM" id="MobiDB-lite"/>
    </source>
</evidence>